<keyword evidence="4" id="KW-0411">Iron-sulfur</keyword>
<protein>
    <submittedName>
        <fullName evidence="6">Radical SAM protein</fullName>
    </submittedName>
</protein>
<dbReference type="EMBL" id="DUJS01000004">
    <property type="protein sequence ID" value="HII70358.1"/>
    <property type="molecule type" value="Genomic_DNA"/>
</dbReference>
<dbReference type="SFLD" id="SFLDG01067">
    <property type="entry name" value="SPASM/twitch_domain_containing"/>
    <property type="match status" value="1"/>
</dbReference>
<keyword evidence="1" id="KW-0949">S-adenosyl-L-methionine</keyword>
<dbReference type="InterPro" id="IPR007197">
    <property type="entry name" value="rSAM"/>
</dbReference>
<dbReference type="GO" id="GO:0046872">
    <property type="term" value="F:metal ion binding"/>
    <property type="evidence" value="ECO:0007669"/>
    <property type="project" value="UniProtKB-KW"/>
</dbReference>
<evidence type="ECO:0000259" key="5">
    <source>
        <dbReference type="PROSITE" id="PS51918"/>
    </source>
</evidence>
<dbReference type="Gene3D" id="1.10.10.10">
    <property type="entry name" value="Winged helix-like DNA-binding domain superfamily/Winged helix DNA-binding domain"/>
    <property type="match status" value="2"/>
</dbReference>
<evidence type="ECO:0000313" key="7">
    <source>
        <dbReference type="Proteomes" id="UP000619545"/>
    </source>
</evidence>
<dbReference type="InterPro" id="IPR050377">
    <property type="entry name" value="Radical_SAM_PqqE_MftC-like"/>
</dbReference>
<feature type="domain" description="Radical SAM core" evidence="5">
    <location>
        <begin position="104"/>
        <end position="314"/>
    </location>
</feature>
<name>A0A832TCL8_9EURY</name>
<keyword evidence="3" id="KW-0408">Iron</keyword>
<dbReference type="SFLD" id="SFLDS00029">
    <property type="entry name" value="Radical_SAM"/>
    <property type="match status" value="1"/>
</dbReference>
<dbReference type="Pfam" id="PF13412">
    <property type="entry name" value="HTH_24"/>
    <property type="match status" value="1"/>
</dbReference>
<accession>A0A832TCL8</accession>
<dbReference type="SUPFAM" id="SSF46785">
    <property type="entry name" value="Winged helix' DNA-binding domain"/>
    <property type="match status" value="2"/>
</dbReference>
<dbReference type="InterPro" id="IPR013785">
    <property type="entry name" value="Aldolase_TIM"/>
</dbReference>
<sequence>MRRSRKHGGDLRERVLRTLAEKGPLSRRELMDEVSGNRGLISKTVNDLRDEGLIEPTHRGFALTEEGFLELVRPNTDYEYRNEPVRLSTDGPEVEAFLRVITGRSKTRTGSIVATTRCDMRCKFCYYNLVRDHVELTPEEILREAEKRVKAGNREVVIQGASPHTLDTDLVEAVELIKLELGVDVGVGTGPLIPLDLLEDLQRAGLDYLKLSLSGRTPEEWEAITGRRRGFEEFWRVVRWCHEHGLEVTFVGGVVGLPGVPPEADAERILSILALNPRKRIVQFNPAQDPARGPLSPLDRLELIYKTVRSKLPEDVLVKSCCISPMTWSPLYDIRRYLDKVVCMLGIECREYDGCPFTGRVLEQRIMNELYEKGSVSTEELARRLRIARSRLKRRLESMESRGLIRRTESGWTIARRTS</sequence>
<dbReference type="GO" id="GO:0003824">
    <property type="term" value="F:catalytic activity"/>
    <property type="evidence" value="ECO:0007669"/>
    <property type="project" value="InterPro"/>
</dbReference>
<evidence type="ECO:0000256" key="3">
    <source>
        <dbReference type="ARBA" id="ARBA00023004"/>
    </source>
</evidence>
<dbReference type="Proteomes" id="UP000619545">
    <property type="component" value="Unassembled WGS sequence"/>
</dbReference>
<dbReference type="RefSeq" id="WP_148679515.1">
    <property type="nucleotide sequence ID" value="NZ_DUJS01000004.1"/>
</dbReference>
<dbReference type="InterPro" id="IPR006638">
    <property type="entry name" value="Elp3/MiaA/NifB-like_rSAM"/>
</dbReference>
<dbReference type="AlphaFoldDB" id="A0A832TCL8"/>
<dbReference type="InterPro" id="IPR036390">
    <property type="entry name" value="WH_DNA-bd_sf"/>
</dbReference>
<dbReference type="InterPro" id="IPR036388">
    <property type="entry name" value="WH-like_DNA-bd_sf"/>
</dbReference>
<evidence type="ECO:0000313" key="6">
    <source>
        <dbReference type="EMBL" id="HII70358.1"/>
    </source>
</evidence>
<dbReference type="GeneID" id="1477785"/>
<dbReference type="GO" id="GO:0051536">
    <property type="term" value="F:iron-sulfur cluster binding"/>
    <property type="evidence" value="ECO:0007669"/>
    <property type="project" value="UniProtKB-KW"/>
</dbReference>
<dbReference type="Pfam" id="PF04055">
    <property type="entry name" value="Radical_SAM"/>
    <property type="match status" value="1"/>
</dbReference>
<dbReference type="CDD" id="cd01335">
    <property type="entry name" value="Radical_SAM"/>
    <property type="match status" value="1"/>
</dbReference>
<organism evidence="6 7">
    <name type="scientific">Methanopyrus kandleri</name>
    <dbReference type="NCBI Taxonomy" id="2320"/>
    <lineage>
        <taxon>Archaea</taxon>
        <taxon>Methanobacteriati</taxon>
        <taxon>Methanobacteriota</taxon>
        <taxon>Methanomada group</taxon>
        <taxon>Methanopyri</taxon>
        <taxon>Methanopyrales</taxon>
        <taxon>Methanopyraceae</taxon>
        <taxon>Methanopyrus</taxon>
    </lineage>
</organism>
<dbReference type="PANTHER" id="PTHR11228">
    <property type="entry name" value="RADICAL SAM DOMAIN PROTEIN"/>
    <property type="match status" value="1"/>
</dbReference>
<evidence type="ECO:0000256" key="4">
    <source>
        <dbReference type="ARBA" id="ARBA00023014"/>
    </source>
</evidence>
<dbReference type="SMART" id="SM00729">
    <property type="entry name" value="Elp3"/>
    <property type="match status" value="1"/>
</dbReference>
<dbReference type="Gene3D" id="3.20.20.70">
    <property type="entry name" value="Aldolase class I"/>
    <property type="match status" value="1"/>
</dbReference>
<proteinExistence type="predicted"/>
<evidence type="ECO:0000256" key="2">
    <source>
        <dbReference type="ARBA" id="ARBA00022723"/>
    </source>
</evidence>
<dbReference type="SUPFAM" id="SSF102114">
    <property type="entry name" value="Radical SAM enzymes"/>
    <property type="match status" value="1"/>
</dbReference>
<dbReference type="PANTHER" id="PTHR11228:SF7">
    <property type="entry name" value="PQQA PEPTIDE CYCLASE"/>
    <property type="match status" value="1"/>
</dbReference>
<comment type="caution">
    <text evidence="6">The sequence shown here is derived from an EMBL/GenBank/DDBJ whole genome shotgun (WGS) entry which is preliminary data.</text>
</comment>
<evidence type="ECO:0000256" key="1">
    <source>
        <dbReference type="ARBA" id="ARBA00022691"/>
    </source>
</evidence>
<dbReference type="InterPro" id="IPR058240">
    <property type="entry name" value="rSAM_sf"/>
</dbReference>
<reference evidence="6" key="1">
    <citation type="journal article" date="2020" name="bioRxiv">
        <title>A rank-normalized archaeal taxonomy based on genome phylogeny resolves widespread incomplete and uneven classifications.</title>
        <authorList>
            <person name="Rinke C."/>
            <person name="Chuvochina M."/>
            <person name="Mussig A.J."/>
            <person name="Chaumeil P.-A."/>
            <person name="Waite D.W."/>
            <person name="Whitman W.B."/>
            <person name="Parks D.H."/>
            <person name="Hugenholtz P."/>
        </authorList>
    </citation>
    <scope>NUCLEOTIDE SEQUENCE</scope>
    <source>
        <strain evidence="6">UBA8853</strain>
    </source>
</reference>
<gene>
    <name evidence="6" type="ORF">HA336_03905</name>
</gene>
<keyword evidence="2" id="KW-0479">Metal-binding</keyword>
<dbReference type="PROSITE" id="PS51918">
    <property type="entry name" value="RADICAL_SAM"/>
    <property type="match status" value="1"/>
</dbReference>